<dbReference type="OrthoDB" id="641578at2"/>
<dbReference type="InterPro" id="IPR032466">
    <property type="entry name" value="Metal_Hydrolase"/>
</dbReference>
<evidence type="ECO:0000259" key="1">
    <source>
        <dbReference type="Pfam" id="PF04909"/>
    </source>
</evidence>
<dbReference type="Gene3D" id="3.20.20.140">
    <property type="entry name" value="Metal-dependent hydrolases"/>
    <property type="match status" value="1"/>
</dbReference>
<comment type="caution">
    <text evidence="2">The sequence shown here is derived from an EMBL/GenBank/DDBJ whole genome shotgun (WGS) entry which is preliminary data.</text>
</comment>
<name>A0A4V2UTM0_9SPHI</name>
<evidence type="ECO:0000313" key="2">
    <source>
        <dbReference type="EMBL" id="TCS86742.1"/>
    </source>
</evidence>
<dbReference type="EMBL" id="SMAD01000006">
    <property type="protein sequence ID" value="TCS86742.1"/>
    <property type="molecule type" value="Genomic_DNA"/>
</dbReference>
<accession>A0A4V2UTM0</accession>
<dbReference type="InterPro" id="IPR006680">
    <property type="entry name" value="Amidohydro-rel"/>
</dbReference>
<dbReference type="RefSeq" id="WP_132129310.1">
    <property type="nucleotide sequence ID" value="NZ_CP042432.1"/>
</dbReference>
<feature type="domain" description="Amidohydrolase-related" evidence="1">
    <location>
        <begin position="48"/>
        <end position="258"/>
    </location>
</feature>
<organism evidence="2 3">
    <name type="scientific">Anseongella ginsenosidimutans</name>
    <dbReference type="NCBI Taxonomy" id="496056"/>
    <lineage>
        <taxon>Bacteria</taxon>
        <taxon>Pseudomonadati</taxon>
        <taxon>Bacteroidota</taxon>
        <taxon>Sphingobacteriia</taxon>
        <taxon>Sphingobacteriales</taxon>
        <taxon>Sphingobacteriaceae</taxon>
        <taxon>Anseongella</taxon>
    </lineage>
</organism>
<dbReference type="SUPFAM" id="SSF51556">
    <property type="entry name" value="Metallo-dependent hydrolases"/>
    <property type="match status" value="1"/>
</dbReference>
<dbReference type="Proteomes" id="UP000295807">
    <property type="component" value="Unassembled WGS sequence"/>
</dbReference>
<evidence type="ECO:0000313" key="3">
    <source>
        <dbReference type="Proteomes" id="UP000295807"/>
    </source>
</evidence>
<dbReference type="GO" id="GO:0016787">
    <property type="term" value="F:hydrolase activity"/>
    <property type="evidence" value="ECO:0007669"/>
    <property type="project" value="InterPro"/>
</dbReference>
<keyword evidence="3" id="KW-1185">Reference proteome</keyword>
<proteinExistence type="predicted"/>
<protein>
    <recommendedName>
        <fullName evidence="1">Amidohydrolase-related domain-containing protein</fullName>
    </recommendedName>
</protein>
<gene>
    <name evidence="2" type="ORF">EDD80_10651</name>
</gene>
<sequence length="263" mass="30155">MLIDGNAYIGHWPFRRRKYGTCEALLGRMNEFGVELSVISALEGVFYKNPQTTNRELYEQLQAQRKFRERLIPFAVINPIYGGWKDDIEVCTTRFRMKGIRLYPKYHGYRIDHPHCIETVKIARDKGLPVAFSLRMVDSRPSSWLDIREEWALKDVLPIIRAVPDAKYLILNLAGSLKLSGEETELLRGADLVMDTSGRSLTELGRLIKVFGPDKFVFGTHSPILDYCTGLLRIESLHPEEAGEEVKEGLYSENISRFCNLKT</sequence>
<reference evidence="2 3" key="1">
    <citation type="submission" date="2019-03" db="EMBL/GenBank/DDBJ databases">
        <title>Genomic Encyclopedia of Type Strains, Phase IV (KMG-IV): sequencing the most valuable type-strain genomes for metagenomic binning, comparative biology and taxonomic classification.</title>
        <authorList>
            <person name="Goeker M."/>
        </authorList>
    </citation>
    <scope>NUCLEOTIDE SEQUENCE [LARGE SCALE GENOMIC DNA]</scope>
    <source>
        <strain evidence="2 3">DSM 21100</strain>
    </source>
</reference>
<dbReference type="Pfam" id="PF04909">
    <property type="entry name" value="Amidohydro_2"/>
    <property type="match status" value="1"/>
</dbReference>
<dbReference type="AlphaFoldDB" id="A0A4V2UTM0"/>